<evidence type="ECO:0000256" key="4">
    <source>
        <dbReference type="ARBA" id="ARBA00004496"/>
    </source>
</evidence>
<evidence type="ECO:0000256" key="16">
    <source>
        <dbReference type="ARBA" id="ARBA00031477"/>
    </source>
</evidence>
<keyword evidence="12" id="KW-0320">Glycogen biosynthesis</keyword>
<keyword evidence="17" id="KW-0175">Coiled coil</keyword>
<comment type="catalytic activity">
    <reaction evidence="1">
        <text>Transfers a segment of a (1-&gt;4)-alpha-D-glucan to a new position in an acceptor, which may be glucose or a (1-&gt;4)-alpha-D-glucan.</text>
        <dbReference type="EC" id="2.4.1.25"/>
    </reaction>
</comment>
<evidence type="ECO:0000256" key="8">
    <source>
        <dbReference type="ARBA" id="ARBA00022490"/>
    </source>
</evidence>
<evidence type="ECO:0000313" key="24">
    <source>
        <dbReference type="EMBL" id="OJA19922.1"/>
    </source>
</evidence>
<dbReference type="InterPro" id="IPR008928">
    <property type="entry name" value="6-hairpin_glycosidase_sf"/>
</dbReference>
<name>A0A1J8RDU5_9AGAM</name>
<dbReference type="InterPro" id="IPR012341">
    <property type="entry name" value="6hp_glycosidase-like_sf"/>
</dbReference>
<sequence length="2516" mass="282694">MADVVEELDRTQKRVPPLLQLEQTDSNTVIASHNGLPVLALDNPVTPKTPADEGKEYFLSQRRADEQPIHVYELRLAPDGGPNKDRSYIRLPPAYTPYILRVSLDAGTPAAKNGVFKTNFPLDGGVFERNKFVERELPSNFSKPIQVDLPISHAGAFVYWIEYDDDIPGERTKGREGYFNIDPILRIRARSPILSSDMKPLTPAQGGAVISPGTVYLPLDGLAILTVVSKWMGPISKWREHFAEAGNRGYTMLHWTPLQRRGSSDSPYSIKDQKHYDPSIFVGSTDTSTSDAQVTEILRVAKEEHGLLNLTDVVLNHTASDSPWLVDHPEAGYSPANTPHLTPALELDTTILEYSSSVASRGLPTRVLSERDVDVLMDGLAEFIKDRNMWQYYVLDVQREKEVVKATIKNDKVVPWSGPDVAGKSIAAVAEVVRTSSIITGLNQLCSRYGSRSDGEMAAGLIKAAFVNIGDDIDALVEAWARVVDAINVPLYEEWERDTKIALEHIKSRLKYVRLEENGPKLGEISASCPLVEPYFTRLTPPGAFDQAEYCVANNGWIWNADPLQNFALPPSKAYLRREVIVWGDCVKLRYGSGPVDNPWLWEHMMSYVKMLAATFDGFRIDNCHSTPLHVGIAMLDAARVVNPDLYVCAELFTGSEEMDLFFVQRLGVNSLVREAGNAWDAKELSRVMYRFGLAKPLGSMDGACLTSMEELDPPFGRGPTRPCIVSPLNGSVPHALMYDLTHDNESYFDKRSAEHALSVAGIVTFGYCAVASVKGFDDLYPKLLNLVEEKRQYELTGLGENSGIASAKRVLNGLHREMVLGGFEEGHYWQEGDYILVQRMHPTSQKGYLLIAHTAFSKGSKDRGIVNSVELLHTRARFVYGASIEFSSYEAPYNFDTIRGLPGKLVEVPEAVVPRISHDIGPFCKITVPDYFPPGSILIFEVEVQNLDDDLDTFCSSDADKAFGDLDLVDLNVVLYRADGEERDATRGEIGVYQVPDLGKLTYCGLEGWMHPLRRIMRYNDLGHPLCENLRQGLWALDYIYSRLEKQTFQFPKLVRPAQWFKERAARIKASVPSYLRPKYFAVLVSTAYKAARRAAIEQCSEFVSTGHDFTHNLAMCAIQMHGMVQSASLNPAKSTPSLAAGLPHFTTGWARCWGRDVFISLRGLFLTTGNFEGARKHILAFASTLKHGLIPNLLDSVRKPRYNSRDSPWWMLQNIQDYVASAPDGLAILSEPVNRRFPLDDTWVAWDDPRAYASTSTLAEIIQEILQRHVNGIAFREHDAGPNLDMQMKDEGFSINIRVDWETGFIFGGNRHNCGTWMDKMGESNKAGTKGVPGTPRDGAPIEITGLLKSTLRWLDALSRAGSFPFKGVEAKSAAEDSLYDVNPAIINRRGIYKDVYGSGAGREWSDYQFRPNFPIAMTVAPELFDARHALHALRLADQVLRGPLGMKTLDPSDMQYRPQYDNSNDSTDPSIAKGLNYHNGPEWGWPLGYFLRAYLYFDTQIGAGKEDPTETLHYLHKILLTPRHYIENDPWAGLPELTNENGQHCADSYGVSERMVYGRTHQLAESSPLILMSFFGFESSNLEQDKKKFLEGSHQESEDLAVYTWGEESYDGLGDALLEGGDELNDETFGGTGAVGKDFDFTSHTLPTPIGSTRGRLTPAAEPFRERTPVLERTEPASYDQGFSLAPKSLESIWDDKSLFSTLPRDHQRLPSNLKSSFPTSKSPALNAYADHRPLSQQQPITHRVTQTGVRTLQEIEAEMRAAQQKRKQQEDMLLQVQRQELQREEDLRRQEEFLREQLERQDLQRFQQEHLLADRMRARVEQEQQLRLQQQARMSTPRSVSHLPLVPSPRFNQQHQHQQQILLLQQEQERQQQERLKELQERLRMEEIERQLRAQQLSQLQQPPNLLARRQSPYADAQRRTHSPAFESQYALLNQQNAQYLPQSIQLQQRLLSEMAQVEFMRDMQGISQAEQEALRVEAMRKIMETERMEEKRRRKAAKIAHMSRYNDLMTQSDKDFITRIQVSQLVTQDPYAEDFYAQVYGAILRSRMGLQSQDERVLKFGSSGGVGLGLAQKGGGRRQSAMQKMESQVERIVNNARLREKEKGLHSLHSLQGALGKTSGRSYKAAPRQLLQVDAASATPTMSGTHPHISKDVNGAALEAAKLGREALGQAAGSDGVVRKEPLTQRQTLVLLEGLYDLVLNIEQLRRDQPPEEDEEDEEAFVAWSTTYNDLAEQMWTSLKVMVPLETSDPHPFVSLLTPVKGKRILPRLSRHIAPPRMLTLLTLLVACFSQLDIVKHAPLLDLLEETPERQDVELQTQAFLGSVLQSILPVVAKAELRVITGLLGLLLDRTNIVVSAQTRPGIAMLTLFLSRVEIVKQGMSNAQESSEIPTPEEAQQWQTIFDHLFQLLMPHFVLLFPSTRLAAQPNPEAAPLPPTDILDHPVWQFLAALALHASPDQQSILVTSLREKVLDIVTSVNKGWVADEEERQTKLANVNLFLHALGLDSSQISV</sequence>
<feature type="domain" description="Glycogen debranching enzyme glucanotransferase" evidence="22">
    <location>
        <begin position="216"/>
        <end position="647"/>
    </location>
</feature>
<protein>
    <recommendedName>
        <fullName evidence="7">Glycogen debranching enzyme</fullName>
        <ecNumber evidence="5">2.4.1.25</ecNumber>
        <ecNumber evidence="6">3.2.1.33</ecNumber>
    </recommendedName>
    <alternativeName>
        <fullName evidence="16">Glycogen debrancher</fullName>
    </alternativeName>
</protein>
<evidence type="ECO:0000256" key="5">
    <source>
        <dbReference type="ARBA" id="ARBA00012560"/>
    </source>
</evidence>
<dbReference type="GO" id="GO:0005978">
    <property type="term" value="P:glycogen biosynthetic process"/>
    <property type="evidence" value="ECO:0007669"/>
    <property type="project" value="UniProtKB-KW"/>
</dbReference>
<dbReference type="GO" id="GO:0004134">
    <property type="term" value="F:4-alpha-glucanotransferase activity"/>
    <property type="evidence" value="ECO:0007669"/>
    <property type="project" value="UniProtKB-EC"/>
</dbReference>
<evidence type="ECO:0000256" key="9">
    <source>
        <dbReference type="ARBA" id="ARBA00022676"/>
    </source>
</evidence>
<accession>A0A1J8RDU5</accession>
<keyword evidence="9" id="KW-0328">Glycosyltransferase</keyword>
<reference evidence="24 25" key="1">
    <citation type="submission" date="2016-03" db="EMBL/GenBank/DDBJ databases">
        <title>Comparative genomics of the ectomycorrhizal sister species Rhizopogon vinicolor and Rhizopogon vesiculosus (Basidiomycota: Boletales) reveals a divergence of the mating type B locus.</title>
        <authorList>
            <person name="Mujic A.B."/>
            <person name="Kuo A."/>
            <person name="Tritt A."/>
            <person name="Lipzen A."/>
            <person name="Chen C."/>
            <person name="Johnson J."/>
            <person name="Sharma A."/>
            <person name="Barry K."/>
            <person name="Grigoriev I.V."/>
            <person name="Spatafora J.W."/>
        </authorList>
    </citation>
    <scope>NUCLEOTIDE SEQUENCE [LARGE SCALE GENOMIC DNA]</scope>
    <source>
        <strain evidence="24 25">AM-OR11-056</strain>
    </source>
</reference>
<feature type="domain" description="Eukaryotic glycogen debranching enzyme N-terminal" evidence="21">
    <location>
        <begin position="100"/>
        <end position="187"/>
    </location>
</feature>
<keyword evidence="10" id="KW-0808">Transferase</keyword>
<evidence type="ECO:0000313" key="25">
    <source>
        <dbReference type="Proteomes" id="UP000183567"/>
    </source>
</evidence>
<feature type="coiled-coil region" evidence="17">
    <location>
        <begin position="1756"/>
        <end position="1808"/>
    </location>
</feature>
<feature type="domain" description="mRNA decay factor PAT1" evidence="20">
    <location>
        <begin position="1575"/>
        <end position="2510"/>
    </location>
</feature>
<comment type="caution">
    <text evidence="24">The sequence shown here is derived from an EMBL/GenBank/DDBJ whole genome shotgun (WGS) entry which is preliminary data.</text>
</comment>
<keyword evidence="13" id="KW-0511">Multifunctional enzyme</keyword>
<dbReference type="STRING" id="180088.A0A1J8RDU5"/>
<evidence type="ECO:0000256" key="3">
    <source>
        <dbReference type="ARBA" id="ARBA00003530"/>
    </source>
</evidence>
<comment type="subcellular location">
    <subcellularLocation>
        <location evidence="4">Cytoplasm</location>
    </subcellularLocation>
</comment>
<dbReference type="EC" id="3.2.1.33" evidence="6"/>
<evidence type="ECO:0000256" key="17">
    <source>
        <dbReference type="SAM" id="Coils"/>
    </source>
</evidence>
<organism evidence="24 25">
    <name type="scientific">Rhizopogon vesiculosus</name>
    <dbReference type="NCBI Taxonomy" id="180088"/>
    <lineage>
        <taxon>Eukaryota</taxon>
        <taxon>Fungi</taxon>
        <taxon>Dikarya</taxon>
        <taxon>Basidiomycota</taxon>
        <taxon>Agaricomycotina</taxon>
        <taxon>Agaricomycetes</taxon>
        <taxon>Agaricomycetidae</taxon>
        <taxon>Boletales</taxon>
        <taxon>Suillineae</taxon>
        <taxon>Rhizopogonaceae</taxon>
        <taxon>Rhizopogon</taxon>
    </lineage>
</organism>
<dbReference type="EC" id="2.4.1.25" evidence="5"/>
<keyword evidence="11" id="KW-0378">Hydrolase</keyword>
<comment type="similarity">
    <text evidence="15">Belongs to the glycogen debranching enzyme family.</text>
</comment>
<comment type="function">
    <text evidence="3">Multifunctional enzyme acting as 1,4-alpha-D-glucan:1,4-alpha-D-glucan 4-alpha-D-glycosyltransferase and amylo-1,6-glucosidase in glycogen degradation.</text>
</comment>
<dbReference type="Gene3D" id="1.50.10.10">
    <property type="match status" value="1"/>
</dbReference>
<evidence type="ECO:0000256" key="1">
    <source>
        <dbReference type="ARBA" id="ARBA00000439"/>
    </source>
</evidence>
<evidence type="ECO:0000256" key="18">
    <source>
        <dbReference type="SAM" id="MobiDB-lite"/>
    </source>
</evidence>
<evidence type="ECO:0000256" key="13">
    <source>
        <dbReference type="ARBA" id="ARBA00023268"/>
    </source>
</evidence>
<dbReference type="GO" id="GO:0004135">
    <property type="term" value="F:amylo-alpha-1,6-glucosidase activity"/>
    <property type="evidence" value="ECO:0007669"/>
    <property type="project" value="UniProtKB-EC"/>
</dbReference>
<dbReference type="InterPro" id="IPR010401">
    <property type="entry name" value="AGL/Gdb1"/>
</dbReference>
<dbReference type="PANTHER" id="PTHR10569:SF2">
    <property type="entry name" value="GLYCOGEN DEBRANCHING ENZYME"/>
    <property type="match status" value="1"/>
</dbReference>
<gene>
    <name evidence="24" type="ORF">AZE42_03771</name>
</gene>
<evidence type="ECO:0000259" key="21">
    <source>
        <dbReference type="Pfam" id="PF14699"/>
    </source>
</evidence>
<feature type="region of interest" description="Disordered" evidence="18">
    <location>
        <begin position="1827"/>
        <end position="1863"/>
    </location>
</feature>
<dbReference type="Pfam" id="PF14701">
    <property type="entry name" value="hDGE_amylase"/>
    <property type="match status" value="1"/>
</dbReference>
<dbReference type="Pfam" id="PF06202">
    <property type="entry name" value="GDE_C"/>
    <property type="match status" value="1"/>
</dbReference>
<evidence type="ECO:0000256" key="6">
    <source>
        <dbReference type="ARBA" id="ARBA00012778"/>
    </source>
</evidence>
<dbReference type="InterPro" id="IPR017853">
    <property type="entry name" value="GH"/>
</dbReference>
<feature type="domain" description="Glycogen debranching enzyme central" evidence="23">
    <location>
        <begin position="804"/>
        <end position="1045"/>
    </location>
</feature>
<dbReference type="CDD" id="cd11327">
    <property type="entry name" value="AmyAc_Glg_debranch_2"/>
    <property type="match status" value="1"/>
</dbReference>
<dbReference type="SUPFAM" id="SSF48208">
    <property type="entry name" value="Six-hairpin glycosidases"/>
    <property type="match status" value="1"/>
</dbReference>
<evidence type="ECO:0000256" key="15">
    <source>
        <dbReference type="ARBA" id="ARBA00025780"/>
    </source>
</evidence>
<dbReference type="GO" id="GO:0005737">
    <property type="term" value="C:cytoplasm"/>
    <property type="evidence" value="ECO:0007669"/>
    <property type="project" value="UniProtKB-SubCell"/>
</dbReference>
<dbReference type="InterPro" id="IPR019167">
    <property type="entry name" value="PAT1_dom"/>
</dbReference>
<dbReference type="InterPro" id="IPR029436">
    <property type="entry name" value="AGL_euk_N"/>
</dbReference>
<dbReference type="SUPFAM" id="SSF51445">
    <property type="entry name" value="(Trans)glycosidases"/>
    <property type="match status" value="1"/>
</dbReference>
<dbReference type="Proteomes" id="UP000183567">
    <property type="component" value="Unassembled WGS sequence"/>
</dbReference>
<dbReference type="InterPro" id="IPR032792">
    <property type="entry name" value="AGL_glucanoTrfase"/>
</dbReference>
<dbReference type="InterPro" id="IPR032788">
    <property type="entry name" value="AGL_central"/>
</dbReference>
<keyword evidence="25" id="KW-1185">Reference proteome</keyword>
<dbReference type="InterPro" id="IPR032790">
    <property type="entry name" value="GDE_C"/>
</dbReference>
<feature type="domain" description="Glycogen debranching enzyme C-terminal" evidence="19">
    <location>
        <begin position="1133"/>
        <end position="1551"/>
    </location>
</feature>
<evidence type="ECO:0000256" key="2">
    <source>
        <dbReference type="ARBA" id="ARBA00000927"/>
    </source>
</evidence>
<dbReference type="OrthoDB" id="10248904at2759"/>
<comment type="catalytic activity">
    <reaction evidence="2">
        <text>Hydrolysis of (1-&gt;6)-alpha-D-glucosidic branch linkages in glycogen phosphorylase limit dextrin.</text>
        <dbReference type="EC" id="3.2.1.33"/>
    </reaction>
</comment>
<evidence type="ECO:0000259" key="22">
    <source>
        <dbReference type="Pfam" id="PF14701"/>
    </source>
</evidence>
<dbReference type="Pfam" id="PF09770">
    <property type="entry name" value="PAT1"/>
    <property type="match status" value="1"/>
</dbReference>
<keyword evidence="8" id="KW-0963">Cytoplasm</keyword>
<dbReference type="GO" id="GO:0005980">
    <property type="term" value="P:glycogen catabolic process"/>
    <property type="evidence" value="ECO:0007669"/>
    <property type="project" value="InterPro"/>
</dbReference>
<dbReference type="Gene3D" id="3.20.20.80">
    <property type="entry name" value="Glycosidases"/>
    <property type="match status" value="2"/>
</dbReference>
<evidence type="ECO:0000256" key="7">
    <source>
        <dbReference type="ARBA" id="ARBA00020723"/>
    </source>
</evidence>
<evidence type="ECO:0000259" key="19">
    <source>
        <dbReference type="Pfam" id="PF06202"/>
    </source>
</evidence>
<evidence type="ECO:0000256" key="14">
    <source>
        <dbReference type="ARBA" id="ARBA00023295"/>
    </source>
</evidence>
<dbReference type="Pfam" id="PF14702">
    <property type="entry name" value="hGDE_central"/>
    <property type="match status" value="1"/>
</dbReference>
<dbReference type="Pfam" id="PF14699">
    <property type="entry name" value="hGDE_N"/>
    <property type="match status" value="1"/>
</dbReference>
<evidence type="ECO:0000256" key="11">
    <source>
        <dbReference type="ARBA" id="ARBA00022801"/>
    </source>
</evidence>
<evidence type="ECO:0000256" key="10">
    <source>
        <dbReference type="ARBA" id="ARBA00022679"/>
    </source>
</evidence>
<evidence type="ECO:0000256" key="12">
    <source>
        <dbReference type="ARBA" id="ARBA00023056"/>
    </source>
</evidence>
<evidence type="ECO:0000259" key="20">
    <source>
        <dbReference type="Pfam" id="PF09770"/>
    </source>
</evidence>
<dbReference type="FunFam" id="1.50.10.10:FF:000039">
    <property type="entry name" value="Glycogen debranching enzyme Gdb1, putative"/>
    <property type="match status" value="1"/>
</dbReference>
<dbReference type="EMBL" id="LVVM01000790">
    <property type="protein sequence ID" value="OJA19922.1"/>
    <property type="molecule type" value="Genomic_DNA"/>
</dbReference>
<evidence type="ECO:0000259" key="23">
    <source>
        <dbReference type="Pfam" id="PF14702"/>
    </source>
</evidence>
<proteinExistence type="inferred from homology"/>
<keyword evidence="14" id="KW-0326">Glycosidase</keyword>
<dbReference type="PANTHER" id="PTHR10569">
    <property type="entry name" value="GLYCOGEN DEBRANCHING ENZYME"/>
    <property type="match status" value="1"/>
</dbReference>